<dbReference type="GO" id="GO:0031412">
    <property type="term" value="P:gas vesicle organization"/>
    <property type="evidence" value="ECO:0007669"/>
    <property type="project" value="InterPro"/>
</dbReference>
<dbReference type="GeneID" id="71930087"/>
<accession>A0A8U0A7G7</accession>
<feature type="compositionally biased region" description="Acidic residues" evidence="1">
    <location>
        <begin position="81"/>
        <end position="93"/>
    </location>
</feature>
<feature type="compositionally biased region" description="Basic and acidic residues" evidence="1">
    <location>
        <begin position="64"/>
        <end position="73"/>
    </location>
</feature>
<dbReference type="KEGG" id="haad:MW046_18530"/>
<proteinExistence type="predicted"/>
<evidence type="ECO:0000313" key="3">
    <source>
        <dbReference type="Proteomes" id="UP000831768"/>
    </source>
</evidence>
<feature type="compositionally biased region" description="Polar residues" evidence="1">
    <location>
        <begin position="1"/>
        <end position="10"/>
    </location>
</feature>
<evidence type="ECO:0000256" key="1">
    <source>
        <dbReference type="SAM" id="MobiDB-lite"/>
    </source>
</evidence>
<dbReference type="InterPro" id="IPR008634">
    <property type="entry name" value="Gas-vesicle_GvpO"/>
</dbReference>
<feature type="compositionally biased region" description="Acidic residues" evidence="1">
    <location>
        <begin position="25"/>
        <end position="38"/>
    </location>
</feature>
<dbReference type="EMBL" id="CP096022">
    <property type="protein sequence ID" value="UPM45052.1"/>
    <property type="molecule type" value="Genomic_DNA"/>
</dbReference>
<feature type="region of interest" description="Disordered" evidence="1">
    <location>
        <begin position="1"/>
        <end position="103"/>
    </location>
</feature>
<keyword evidence="3" id="KW-1185">Reference proteome</keyword>
<dbReference type="Proteomes" id="UP000831768">
    <property type="component" value="Plasmid unnamed3"/>
</dbReference>
<feature type="compositionally biased region" description="Basic and acidic residues" evidence="1">
    <location>
        <begin position="39"/>
        <end position="55"/>
    </location>
</feature>
<dbReference type="AlphaFoldDB" id="A0A8U0A7G7"/>
<keyword evidence="2" id="KW-0614">Plasmid</keyword>
<protein>
    <submittedName>
        <fullName evidence="2">Gas vesicle protein</fullName>
    </submittedName>
</protein>
<reference evidence="2" key="1">
    <citation type="submission" date="2022-04" db="EMBL/GenBank/DDBJ databases">
        <title>Halocatena sp. nov., isolated from a salt lake.</title>
        <authorList>
            <person name="Cui H.-L."/>
        </authorList>
    </citation>
    <scope>NUCLEOTIDE SEQUENCE</scope>
    <source>
        <strain evidence="2">AD-1</strain>
        <plasmid evidence="2">unnamed3</plasmid>
    </source>
</reference>
<dbReference type="Pfam" id="PF05800">
    <property type="entry name" value="GvpO"/>
    <property type="match status" value="1"/>
</dbReference>
<dbReference type="RefSeq" id="WP_247995706.1">
    <property type="nucleotide sequence ID" value="NZ_CP096022.1"/>
</dbReference>
<organism evidence="2 3">
    <name type="scientific">Halocatena salina</name>
    <dbReference type="NCBI Taxonomy" id="2934340"/>
    <lineage>
        <taxon>Archaea</taxon>
        <taxon>Methanobacteriati</taxon>
        <taxon>Methanobacteriota</taxon>
        <taxon>Stenosarchaea group</taxon>
        <taxon>Halobacteria</taxon>
        <taxon>Halobacteriales</taxon>
        <taxon>Natronomonadaceae</taxon>
        <taxon>Halocatena</taxon>
    </lineage>
</organism>
<geneLocation type="plasmid" evidence="2 3">
    <name>unnamed3</name>
</geneLocation>
<evidence type="ECO:0000313" key="2">
    <source>
        <dbReference type="EMBL" id="UPM45052.1"/>
    </source>
</evidence>
<name>A0A8U0A7G7_9EURY</name>
<gene>
    <name evidence="2" type="ORF">MW046_18530</name>
</gene>
<sequence>MAEQDVNPNAYTVDELSDEVKSIDDPETLTEMYDAETEQQDRTGAKEAIETRLEDLDTEGTDDSITKTRDAIERSLASIEGSEEANDDADEDASGSIEESSIKEIQTHVRDQLPELIDRPLDSIVEVDRDEEGWRVIVEFIERRSIPDTQDILGRYEVRLSVDGQIHSYRRRNRYRRDDTTPVE</sequence>